<dbReference type="PANTHER" id="PTHR47068">
    <property type="entry name" value="OS02G0659100 PROTEIN"/>
    <property type="match status" value="1"/>
</dbReference>
<evidence type="ECO:0000313" key="4">
    <source>
        <dbReference type="EMBL" id="KAJ8450104.1"/>
    </source>
</evidence>
<dbReference type="SMART" id="SM00355">
    <property type="entry name" value="ZnF_C2H2"/>
    <property type="match status" value="5"/>
</dbReference>
<comment type="caution">
    <text evidence="4">The sequence shown here is derived from an EMBL/GenBank/DDBJ whole genome shotgun (WGS) entry which is preliminary data.</text>
</comment>
<feature type="region of interest" description="Disordered" evidence="2">
    <location>
        <begin position="41"/>
        <end position="64"/>
    </location>
</feature>
<dbReference type="InterPro" id="IPR036236">
    <property type="entry name" value="Znf_C2H2_sf"/>
</dbReference>
<feature type="region of interest" description="Disordered" evidence="2">
    <location>
        <begin position="565"/>
        <end position="598"/>
    </location>
</feature>
<feature type="compositionally biased region" description="Basic and acidic residues" evidence="2">
    <location>
        <begin position="575"/>
        <end position="585"/>
    </location>
</feature>
<feature type="domain" description="C2H2-type" evidence="3">
    <location>
        <begin position="275"/>
        <end position="297"/>
    </location>
</feature>
<sequence>MYALRTNPNRLRNCRVCEHCGKEFESWKSFLEHGKCDISDDGESLVSSPGLDDDGEDGNNERKRCGWAKRKRSFRADSATMTTAGVDPTLTARPFKTNIVRNSDTTTSPSSEEEDLANCLIMLSNATVYPYLVGDQPAESSASASKEEERRIPISYNITPIMARLPPLDNKATKGVAASGNVPRGMFECKACKKVFNSHQALGGHRASHKKVKGCFAARLDRVNRDNEHHNMFASDQEVTKPSHLTCATLQADQRASNINIPPSMPMSKRKSRVHECSICHRVFSSGQALGGHKRCHWISSNTPDPSTLVRFQDLQAEQIERVQEVPTMLAAHSKKAWDLNMPAPNDQNNMVGIRRDPKNPLSFEVSTDIFLQSWGGINIQPKHEHHQHQQKQGEDNDNGQDNNGGKKISNKNGAFKPNVPDNADDEADSKVKLAKLCMKLKTSAISSKRHCFGSSSVSVTKDPERETEFVSEFESESSKQHNSPTKKRSRRQRQRKQKQPPIETTSSLSLSPESSVSEVTSEEDVALCLMMLSRDNWKCSAPKKDDGFTCLTCHKVFRSYQALGGHRASHKKIRPENHPRHDSKPGPGSDPSEQRKTHDCPVCFRVFASAQALGGHKRTHSSTSSAAAGGGGSGGIRGGASESNGVGESPEKKMNAFIDLNLPAPVDDHDDEISQVSLSAVSDPHFS</sequence>
<dbReference type="OrthoDB" id="6077919at2759"/>
<name>A0A9Q1QQ65_9CARY</name>
<dbReference type="Gene3D" id="3.30.160.60">
    <property type="entry name" value="Classic Zinc Finger"/>
    <property type="match status" value="1"/>
</dbReference>
<gene>
    <name evidence="4" type="ORF">Cgig2_033298</name>
</gene>
<evidence type="ECO:0000256" key="1">
    <source>
        <dbReference type="PROSITE-ProRule" id="PRU00042"/>
    </source>
</evidence>
<accession>A0A9Q1QQ65</accession>
<feature type="compositionally biased region" description="Low complexity" evidence="2">
    <location>
        <begin position="400"/>
        <end position="414"/>
    </location>
</feature>
<dbReference type="InterPro" id="IPR013087">
    <property type="entry name" value="Znf_C2H2_type"/>
</dbReference>
<feature type="region of interest" description="Disordered" evidence="2">
    <location>
        <begin position="615"/>
        <end position="688"/>
    </location>
</feature>
<reference evidence="4" key="1">
    <citation type="submission" date="2022-04" db="EMBL/GenBank/DDBJ databases">
        <title>Carnegiea gigantea Genome sequencing and assembly v2.</title>
        <authorList>
            <person name="Copetti D."/>
            <person name="Sanderson M.J."/>
            <person name="Burquez A."/>
            <person name="Wojciechowski M.F."/>
        </authorList>
    </citation>
    <scope>NUCLEOTIDE SEQUENCE</scope>
    <source>
        <strain evidence="4">SGP5-SGP5p</strain>
        <tissue evidence="4">Aerial part</tissue>
    </source>
</reference>
<dbReference type="EMBL" id="JAKOGI010000017">
    <property type="protein sequence ID" value="KAJ8450104.1"/>
    <property type="molecule type" value="Genomic_DNA"/>
</dbReference>
<keyword evidence="1" id="KW-0479">Metal-binding</keyword>
<evidence type="ECO:0000256" key="2">
    <source>
        <dbReference type="SAM" id="MobiDB-lite"/>
    </source>
</evidence>
<evidence type="ECO:0000259" key="3">
    <source>
        <dbReference type="PROSITE" id="PS50157"/>
    </source>
</evidence>
<feature type="region of interest" description="Disordered" evidence="2">
    <location>
        <begin position="469"/>
        <end position="518"/>
    </location>
</feature>
<dbReference type="GO" id="GO:0008270">
    <property type="term" value="F:zinc ion binding"/>
    <property type="evidence" value="ECO:0007669"/>
    <property type="project" value="UniProtKB-KW"/>
</dbReference>
<feature type="compositionally biased region" description="Low complexity" evidence="2">
    <location>
        <begin position="504"/>
        <end position="518"/>
    </location>
</feature>
<dbReference type="Proteomes" id="UP001153076">
    <property type="component" value="Unassembled WGS sequence"/>
</dbReference>
<dbReference type="SUPFAM" id="SSF57667">
    <property type="entry name" value="beta-beta-alpha zinc fingers"/>
    <property type="match status" value="2"/>
</dbReference>
<keyword evidence="1" id="KW-0863">Zinc-finger</keyword>
<dbReference type="PANTHER" id="PTHR47068:SF1">
    <property type="entry name" value="OS02G0659100 PROTEIN"/>
    <property type="match status" value="1"/>
</dbReference>
<organism evidence="4 5">
    <name type="scientific">Carnegiea gigantea</name>
    <dbReference type="NCBI Taxonomy" id="171969"/>
    <lineage>
        <taxon>Eukaryota</taxon>
        <taxon>Viridiplantae</taxon>
        <taxon>Streptophyta</taxon>
        <taxon>Embryophyta</taxon>
        <taxon>Tracheophyta</taxon>
        <taxon>Spermatophyta</taxon>
        <taxon>Magnoliopsida</taxon>
        <taxon>eudicotyledons</taxon>
        <taxon>Gunneridae</taxon>
        <taxon>Pentapetalae</taxon>
        <taxon>Caryophyllales</taxon>
        <taxon>Cactineae</taxon>
        <taxon>Cactaceae</taxon>
        <taxon>Cactoideae</taxon>
        <taxon>Echinocereeae</taxon>
        <taxon>Carnegiea</taxon>
    </lineage>
</organism>
<dbReference type="PROSITE" id="PS50157">
    <property type="entry name" value="ZINC_FINGER_C2H2_2"/>
    <property type="match status" value="4"/>
</dbReference>
<keyword evidence="5" id="KW-1185">Reference proteome</keyword>
<evidence type="ECO:0000313" key="5">
    <source>
        <dbReference type="Proteomes" id="UP001153076"/>
    </source>
</evidence>
<feature type="compositionally biased region" description="Basic residues" evidence="2">
    <location>
        <begin position="485"/>
        <end position="499"/>
    </location>
</feature>
<feature type="compositionally biased region" description="Gly residues" evidence="2">
    <location>
        <begin position="629"/>
        <end position="639"/>
    </location>
</feature>
<feature type="domain" description="C2H2-type" evidence="3">
    <location>
        <begin position="549"/>
        <end position="576"/>
    </location>
</feature>
<dbReference type="AlphaFoldDB" id="A0A9Q1QQ65"/>
<proteinExistence type="predicted"/>
<feature type="domain" description="C2H2-type" evidence="3">
    <location>
        <begin position="599"/>
        <end position="626"/>
    </location>
</feature>
<dbReference type="Pfam" id="PF13912">
    <property type="entry name" value="zf-C2H2_6"/>
    <property type="match status" value="4"/>
</dbReference>
<protein>
    <recommendedName>
        <fullName evidence="3">C2H2-type domain-containing protein</fullName>
    </recommendedName>
</protein>
<feature type="region of interest" description="Disordered" evidence="2">
    <location>
        <begin position="383"/>
        <end position="427"/>
    </location>
</feature>
<dbReference type="PROSITE" id="PS00028">
    <property type="entry name" value="ZINC_FINGER_C2H2_1"/>
    <property type="match status" value="4"/>
</dbReference>
<keyword evidence="1" id="KW-0862">Zinc</keyword>
<feature type="domain" description="C2H2-type" evidence="3">
    <location>
        <begin position="187"/>
        <end position="214"/>
    </location>
</feature>